<evidence type="ECO:0000259" key="2">
    <source>
        <dbReference type="Pfam" id="PF07090"/>
    </source>
</evidence>
<protein>
    <recommendedName>
        <fullName evidence="2">Putative glutamine amidotransferase domain-containing protein</fullName>
    </recommendedName>
</protein>
<feature type="transmembrane region" description="Helical" evidence="1">
    <location>
        <begin position="24"/>
        <end position="44"/>
    </location>
</feature>
<dbReference type="SUPFAM" id="SSF52317">
    <property type="entry name" value="Class I glutamine amidotransferase-like"/>
    <property type="match status" value="1"/>
</dbReference>
<reference evidence="3" key="1">
    <citation type="submission" date="2018-05" db="EMBL/GenBank/DDBJ databases">
        <authorList>
            <person name="Lanie J.A."/>
            <person name="Ng W.-L."/>
            <person name="Kazmierczak K.M."/>
            <person name="Andrzejewski T.M."/>
            <person name="Davidsen T.M."/>
            <person name="Wayne K.J."/>
            <person name="Tettelin H."/>
            <person name="Glass J.I."/>
            <person name="Rusch D."/>
            <person name="Podicherti R."/>
            <person name="Tsui H.-C.T."/>
            <person name="Winkler M.E."/>
        </authorList>
    </citation>
    <scope>NUCLEOTIDE SEQUENCE</scope>
</reference>
<name>A0A381ZRF5_9ZZZZ</name>
<dbReference type="CDD" id="cd00198">
    <property type="entry name" value="vWFA"/>
    <property type="match status" value="1"/>
</dbReference>
<dbReference type="Gene3D" id="3.40.50.410">
    <property type="entry name" value="von Willebrand factor, type A domain"/>
    <property type="match status" value="1"/>
</dbReference>
<feature type="domain" description="Putative glutamine amidotransferase" evidence="2">
    <location>
        <begin position="371"/>
        <end position="563"/>
    </location>
</feature>
<feature type="non-terminal residue" evidence="3">
    <location>
        <position position="618"/>
    </location>
</feature>
<dbReference type="Gene3D" id="3.40.50.880">
    <property type="match status" value="1"/>
</dbReference>
<evidence type="ECO:0000256" key="1">
    <source>
        <dbReference type="SAM" id="Phobius"/>
    </source>
</evidence>
<dbReference type="InterPro" id="IPR029062">
    <property type="entry name" value="Class_I_gatase-like"/>
</dbReference>
<evidence type="ECO:0000313" key="3">
    <source>
        <dbReference type="EMBL" id="SVA91789.1"/>
    </source>
</evidence>
<dbReference type="Pfam" id="PF07090">
    <property type="entry name" value="GATase1_like"/>
    <property type="match status" value="1"/>
</dbReference>
<dbReference type="InterPro" id="IPR010768">
    <property type="entry name" value="GATase1-like"/>
</dbReference>
<feature type="non-terminal residue" evidence="3">
    <location>
        <position position="1"/>
    </location>
</feature>
<gene>
    <name evidence="3" type="ORF">METZ01_LOCUS144643</name>
</gene>
<keyword evidence="1" id="KW-1133">Transmembrane helix</keyword>
<feature type="transmembrane region" description="Helical" evidence="1">
    <location>
        <begin position="56"/>
        <end position="75"/>
    </location>
</feature>
<dbReference type="PANTHER" id="PTHR37947:SF1">
    <property type="entry name" value="BLL2462 PROTEIN"/>
    <property type="match status" value="1"/>
</dbReference>
<dbReference type="InterPro" id="IPR036465">
    <property type="entry name" value="vWFA_dom_sf"/>
</dbReference>
<accession>A0A381ZRF5</accession>
<dbReference type="AlphaFoldDB" id="A0A381ZRF5"/>
<dbReference type="SUPFAM" id="SSF53300">
    <property type="entry name" value="vWA-like"/>
    <property type="match status" value="1"/>
</dbReference>
<organism evidence="3">
    <name type="scientific">marine metagenome</name>
    <dbReference type="NCBI Taxonomy" id="408172"/>
    <lineage>
        <taxon>unclassified sequences</taxon>
        <taxon>metagenomes</taxon>
        <taxon>ecological metagenomes</taxon>
    </lineage>
</organism>
<keyword evidence="1" id="KW-0812">Transmembrane</keyword>
<sequence>VFEFFFKYSFATFENGDFLFASNWSVWLLITLCVLAAVLVGLGLARRKESLKISRLLVVGILQTAVVALILMMLWKPTLSTEQLRARDNSVAVLVDASASMGYGEGESRLQQVVAAFNEDGVIDSLGDIAEVQLHAFSRDLTSIESLEQVPPPGPATHIGSALLDILRGAGSSALGAVILVSDGSDNSNELDNAKLAEIAGFGVPVHAVGVGREQIPEDVELERVSISTQVSPGARVNAQVSIRHAGANEVRLKVYDGETILVSKNLSLSDSAGTTTSWVDFDLGSAGLKDLHFALDSIPGEPNTINNSQFRPIEVPDQRRHILYIEGEPRWEYKFIRRAIEKDSVIRLVTLLRTTPNKFYRQGIESSDELENGFPSDRETLFAYDALIIGSFSAAQLSEHQQEMIHDFVSHRGGGLLMIGGRRGLADGGWGNTMVAEVLPATLPELDAPSFIRWPAEVFPTGSGEESLVTRLDADPSVSRARWEAMPEIGDFQYLGALKPGAVTLLEAVIQGTTHPLLVHQRFGLGTAFIMATGGTWRWQMQMDHEDQSHETFWRQLLHALVSGVPRPVTLSAEQLFYGDAAEVVLRGEVRDSRFNPVDDASVSLSFTLDSGPARSM</sequence>
<proteinExistence type="predicted"/>
<dbReference type="PANTHER" id="PTHR37947">
    <property type="entry name" value="BLL2462 PROTEIN"/>
    <property type="match status" value="1"/>
</dbReference>
<dbReference type="EMBL" id="UINC01022354">
    <property type="protein sequence ID" value="SVA91789.1"/>
    <property type="molecule type" value="Genomic_DNA"/>
</dbReference>
<keyword evidence="1" id="KW-0472">Membrane</keyword>